<proteinExistence type="predicted"/>
<protein>
    <submittedName>
        <fullName evidence="1">Uncharacterized protein</fullName>
    </submittedName>
</protein>
<accession>A0ABS5UX03</accession>
<evidence type="ECO:0000313" key="1">
    <source>
        <dbReference type="EMBL" id="MBT1175656.1"/>
    </source>
</evidence>
<evidence type="ECO:0000313" key="2">
    <source>
        <dbReference type="Proteomes" id="UP000711736"/>
    </source>
</evidence>
<sequence>MFAPLKYIVTDDDDLLYYSKGKLEKLCQRFAIKEWKRVLLPGVSGSLSLAGPQVSAACSSIIEDKECRKILTEVGRKLSGSASEPLCYEPALKQGNFALVRAIAKCGTMWPWAGTAEDSPFKHVVWWVGQTSDSWLLAYGDIANYMGDEWQKAMDKDKASWWPSRADAYIKLIKAMSEGALSDDWVGLAPDSLCNCSVAGLRASCFDDGVWRGPLLHERKVVELMLRIDCIEGTKGKKEVCGSPLWVRQVDRPVPGTYLTGERKLEPVNGWSVASSENYSYAIADWCDGTWSNPRWSPCYLPSGPFTPQGVPRLPDSNQLPQLDDIERLLSEEIH</sequence>
<dbReference type="Proteomes" id="UP000711736">
    <property type="component" value="Unassembled WGS sequence"/>
</dbReference>
<reference evidence="1 2" key="1">
    <citation type="journal article" date="2021" name="Environ. Microbiol.">
        <title>Genetic insights into the dark matter of the mammalian gut microbiota through targeted genome reconstruction.</title>
        <authorList>
            <person name="Lugli G.A."/>
            <person name="Alessandri G."/>
            <person name="Milani C."/>
            <person name="Viappiani A."/>
            <person name="Fontana F."/>
            <person name="Tarracchini C."/>
            <person name="Mancabelli L."/>
            <person name="Argentini C."/>
            <person name="Ruiz L."/>
            <person name="Margolles A."/>
            <person name="van Sinderen D."/>
            <person name="Turroni F."/>
            <person name="Ventura M."/>
        </authorList>
    </citation>
    <scope>NUCLEOTIDE SEQUENCE [LARGE SCALE GENOMIC DNA]</scope>
    <source>
        <strain evidence="1 2">LC6</strain>
    </source>
</reference>
<gene>
    <name evidence="1" type="ORF">JS530_09130</name>
</gene>
<name>A0ABS5UX03_9BIFI</name>
<dbReference type="RefSeq" id="WP_214376851.1">
    <property type="nucleotide sequence ID" value="NZ_JAFEJU010000007.1"/>
</dbReference>
<organism evidence="1 2">
    <name type="scientific">Bifidobacterium colobi</name>
    <dbReference type="NCBI Taxonomy" id="2809026"/>
    <lineage>
        <taxon>Bacteria</taxon>
        <taxon>Bacillati</taxon>
        <taxon>Actinomycetota</taxon>
        <taxon>Actinomycetes</taxon>
        <taxon>Bifidobacteriales</taxon>
        <taxon>Bifidobacteriaceae</taxon>
        <taxon>Bifidobacterium</taxon>
    </lineage>
</organism>
<dbReference type="EMBL" id="JAFEJU010000007">
    <property type="protein sequence ID" value="MBT1175656.1"/>
    <property type="molecule type" value="Genomic_DNA"/>
</dbReference>
<comment type="caution">
    <text evidence="1">The sequence shown here is derived from an EMBL/GenBank/DDBJ whole genome shotgun (WGS) entry which is preliminary data.</text>
</comment>
<keyword evidence="2" id="KW-1185">Reference proteome</keyword>